<evidence type="ECO:0000313" key="2">
    <source>
        <dbReference type="Proteomes" id="UP001598130"/>
    </source>
</evidence>
<proteinExistence type="predicted"/>
<dbReference type="RefSeq" id="WP_377367969.1">
    <property type="nucleotide sequence ID" value="NZ_JAOTJD010000005.1"/>
</dbReference>
<evidence type="ECO:0000313" key="1">
    <source>
        <dbReference type="EMBL" id="MFD3263210.1"/>
    </source>
</evidence>
<organism evidence="1 2">
    <name type="scientific">Phenylobacterium ferrooxidans</name>
    <dbReference type="NCBI Taxonomy" id="2982689"/>
    <lineage>
        <taxon>Bacteria</taxon>
        <taxon>Pseudomonadati</taxon>
        <taxon>Pseudomonadota</taxon>
        <taxon>Alphaproteobacteria</taxon>
        <taxon>Caulobacterales</taxon>
        <taxon>Caulobacteraceae</taxon>
        <taxon>Phenylobacterium</taxon>
    </lineage>
</organism>
<dbReference type="Proteomes" id="UP001598130">
    <property type="component" value="Unassembled WGS sequence"/>
</dbReference>
<comment type="caution">
    <text evidence="1">The sequence shown here is derived from an EMBL/GenBank/DDBJ whole genome shotgun (WGS) entry which is preliminary data.</text>
</comment>
<accession>A0ABW6CN20</accession>
<gene>
    <name evidence="1" type="ORF">OCL97_04420</name>
</gene>
<keyword evidence="2" id="KW-1185">Reference proteome</keyword>
<sequence length="275" mass="29227">MIAFLQPLPVGNAVRCLLAPDAAALKTRVLRKTQDDFSGPADADAAIVYEGDERHFIDTATLQNGAAYFYKAYDLIGATWTGSASHAVTPQAVSNLLGPNVLTFVLERLAAGLKVEVAAGRLKHATGAIPCFTAPPAFEGTKWPVASVHLSNDAAAMRGLGEAIDFDAFDIEGDEWRELEGWFARVQLSIVVWSLNSDERNLLRLAVKKVLLGNLAVFEAAGISQVEFSQSDTEDMESHAAPVYSSICSFTCLAPVAVDALFAPIADAAATLSAT</sequence>
<protein>
    <submittedName>
        <fullName evidence="1">Uncharacterized protein</fullName>
    </submittedName>
</protein>
<reference evidence="1 2" key="1">
    <citation type="submission" date="2022-09" db="EMBL/GenBank/DDBJ databases">
        <title>New species of Phenylobacterium.</title>
        <authorList>
            <person name="Mieszkin S."/>
        </authorList>
    </citation>
    <scope>NUCLEOTIDE SEQUENCE [LARGE SCALE GENOMIC DNA]</scope>
    <source>
        <strain evidence="1 2">HK31-G</strain>
    </source>
</reference>
<dbReference type="EMBL" id="JAOTJD010000005">
    <property type="protein sequence ID" value="MFD3263210.1"/>
    <property type="molecule type" value="Genomic_DNA"/>
</dbReference>
<name>A0ABW6CN20_9CAUL</name>